<gene>
    <name evidence="3" type="ORF">QC825_05765</name>
</gene>
<evidence type="ECO:0000256" key="2">
    <source>
        <dbReference type="SAM" id="SignalP"/>
    </source>
</evidence>
<evidence type="ECO:0000313" key="3">
    <source>
        <dbReference type="EMBL" id="MDR5895575.1"/>
    </source>
</evidence>
<feature type="region of interest" description="Disordered" evidence="1">
    <location>
        <begin position="339"/>
        <end position="386"/>
    </location>
</feature>
<dbReference type="EMBL" id="JARWAO010000002">
    <property type="protein sequence ID" value="MDR5895575.1"/>
    <property type="molecule type" value="Genomic_DNA"/>
</dbReference>
<evidence type="ECO:0000256" key="1">
    <source>
        <dbReference type="SAM" id="MobiDB-lite"/>
    </source>
</evidence>
<protein>
    <submittedName>
        <fullName evidence="3">YncE family protein</fullName>
    </submittedName>
</protein>
<feature type="chain" id="PRO_5046628478" evidence="2">
    <location>
        <begin position="31"/>
        <end position="386"/>
    </location>
</feature>
<keyword evidence="4" id="KW-1185">Reference proteome</keyword>
<organism evidence="3 4">
    <name type="scientific">Larsenimonas suaedae</name>
    <dbReference type="NCBI Taxonomy" id="1851019"/>
    <lineage>
        <taxon>Bacteria</taxon>
        <taxon>Pseudomonadati</taxon>
        <taxon>Pseudomonadota</taxon>
        <taxon>Gammaproteobacteria</taxon>
        <taxon>Oceanospirillales</taxon>
        <taxon>Halomonadaceae</taxon>
        <taxon>Larsenimonas</taxon>
    </lineage>
</organism>
<proteinExistence type="predicted"/>
<dbReference type="Proteomes" id="UP001269375">
    <property type="component" value="Unassembled WGS sequence"/>
</dbReference>
<dbReference type="RefSeq" id="WP_251591776.1">
    <property type="nucleotide sequence ID" value="NZ_JAMLJI010000001.1"/>
</dbReference>
<name>A0ABU1GU70_9GAMM</name>
<evidence type="ECO:0000313" key="4">
    <source>
        <dbReference type="Proteomes" id="UP001269375"/>
    </source>
</evidence>
<sequence>MSRVIRWLPHMAIAAGVALGVGTLCSPAQADPLAVDQTPVSTGKNIYELGYSSANDRLYVASAGAFGGDGGGQLIGLSTDPLKVTTTLDLAQRPFGVAINDDAGRLYTTNTLDGSITAVDLNKGRVIRTLSLAPVKDKSVPKDQQPPQVRDVVINPATGTVYVSGVSDNGVVWKVNGDTLELESTIHDVGAVSTGMVLDSASQRLYVANMGDGSVSVIDLKTDTPVERIDVGKKPINLAVDADANRLYVANSGDNTVSVIDTHGNTTVKTLKVGEHPLGIDVDPGAKRLYVANRGDGTVQAFDTESFEVLETFHPGLHPNTIAVDTAAHRAFVTSKALSRHETAPAEGVTNTQGDVVTALTAPERSKASASENTHAASDTKGQKGA</sequence>
<dbReference type="InterPro" id="IPR011048">
    <property type="entry name" value="Haem_d1_sf"/>
</dbReference>
<feature type="signal peptide" evidence="2">
    <location>
        <begin position="1"/>
        <end position="30"/>
    </location>
</feature>
<dbReference type="SUPFAM" id="SSF51004">
    <property type="entry name" value="C-terminal (heme d1) domain of cytochrome cd1-nitrite reductase"/>
    <property type="match status" value="1"/>
</dbReference>
<dbReference type="InterPro" id="IPR015943">
    <property type="entry name" value="WD40/YVTN_repeat-like_dom_sf"/>
</dbReference>
<feature type="compositionally biased region" description="Polar residues" evidence="1">
    <location>
        <begin position="368"/>
        <end position="377"/>
    </location>
</feature>
<dbReference type="Gene3D" id="2.130.10.10">
    <property type="entry name" value="YVTN repeat-like/Quinoprotein amine dehydrogenase"/>
    <property type="match status" value="1"/>
</dbReference>
<comment type="caution">
    <text evidence="3">The sequence shown here is derived from an EMBL/GenBank/DDBJ whole genome shotgun (WGS) entry which is preliminary data.</text>
</comment>
<accession>A0ABU1GU70</accession>
<dbReference type="InterPro" id="IPR051200">
    <property type="entry name" value="Host-pathogen_enzymatic-act"/>
</dbReference>
<dbReference type="InterPro" id="IPR011964">
    <property type="entry name" value="YVTN_b-propeller_repeat"/>
</dbReference>
<keyword evidence="2" id="KW-0732">Signal</keyword>
<dbReference type="PANTHER" id="PTHR47197:SF3">
    <property type="entry name" value="DIHYDRO-HEME D1 DEHYDROGENASE"/>
    <property type="match status" value="1"/>
</dbReference>
<dbReference type="NCBIfam" id="TIGR02276">
    <property type="entry name" value="beta_rpt_yvtn"/>
    <property type="match status" value="2"/>
</dbReference>
<reference evidence="3 4" key="1">
    <citation type="submission" date="2023-04" db="EMBL/GenBank/DDBJ databases">
        <title>A long-awaited taxogenomic arrangement of the family Halomonadaceae.</title>
        <authorList>
            <person name="De La Haba R."/>
            <person name="Chuvochina M."/>
            <person name="Wittouck S."/>
            <person name="Arahal D.R."/>
            <person name="Sanchez-Porro C."/>
            <person name="Hugenholtz P."/>
            <person name="Ventosa A."/>
        </authorList>
    </citation>
    <scope>NUCLEOTIDE SEQUENCE [LARGE SCALE GENOMIC DNA]</scope>
    <source>
        <strain evidence="3 4">DSM 22428</strain>
    </source>
</reference>
<dbReference type="PANTHER" id="PTHR47197">
    <property type="entry name" value="PROTEIN NIRF"/>
    <property type="match status" value="1"/>
</dbReference>